<evidence type="ECO:0000259" key="5">
    <source>
        <dbReference type="Pfam" id="PF01927"/>
    </source>
</evidence>
<dbReference type="GO" id="GO:0006139">
    <property type="term" value="P:nucleobase-containing compound metabolic process"/>
    <property type="evidence" value="ECO:0007669"/>
    <property type="project" value="InterPro"/>
</dbReference>
<dbReference type="AlphaFoldDB" id="A0AAD9RFK9"/>
<sequence>MAQAMLDIENGCSHRMALCQKDVEEDLLFFTSIDEATKIWLNALNDMWKLWKKCEGINKTLTDYFDTAPNPYLSTLRILVNTTDLKYAKTTSLAFTIIEQFSNWLMPQKGIHKECLVPDLKIAAFKLVSRQQNMQLVKLVSVTYDFIEHKQLFLPMIQEMICEKNYKEAAQYATMLQLQMCYADPEILLLPLILQNKLAIVENFLTECPSIQKKLVIYLDNLVSLGKNVDSKLEQYIETNNIPDAKIGIIQIRPMTKLIARFAKLYNLPPELCPNLNRRRNEGALQFLIHKRYSDGSLNTESWREMIKEAVGHDTNLQLETVKLLAGVGETREGLYWAKTFNIPQEQWPWAISILAEQSFDDEINVGASTSREENWNCEESTVHYHVLKLPRDSIKLIDNARSFQEFLDNGLRGIKIVGIDAEWKPTFGTKKTQLALLQIATETNVYILDVITIGNQLAHLWSEFNLLLFENKHILKLGFGIANDMLMICDYLPAISNIKASGQGYLDVLHLWRKLVEGYNFQFPEKGDQNFTSESLSKLVELCLGAKLNKSDQFSNWEQRPLRESQIIYAALDAYCLLEVYAALAQQCTQIDIPFQDICAEIQHIPHKHLKKTPKKYLDKTNTKMQSSLSNEENNCQNGNNLKKLEKIPRTHVSSIGYRNSNWQENKHKRYQVYPQNHSGPVPAHTWRAVCDSMLGGLASKLRLCGCDCLYVVSDKGGEQSAKLAVHENRILLTQRPIQYLPLENCYRVISNIPNEQLREVLEHFSVVVTQKDIFSRCQICNFDEFVEVPKSLMHKLVKSYRKIKRNKYPHCERDLSPSSCPSMSQEEGIYDDINQLYFMYTSKHYNKQHRDRTWHLSTDTLDVRTCKTKYNVRVQIGKVPLNVLKNVLLFDICEHCGKVYWDGTHLERTLNGVIQDLIIKE</sequence>
<dbReference type="PANTHER" id="PTHR47765:SF2">
    <property type="entry name" value="EXONUCLEASE MUT-7 HOMOLOG"/>
    <property type="match status" value="1"/>
</dbReference>
<organism evidence="6 7">
    <name type="scientific">Odynerus spinipes</name>
    <dbReference type="NCBI Taxonomy" id="1348599"/>
    <lineage>
        <taxon>Eukaryota</taxon>
        <taxon>Metazoa</taxon>
        <taxon>Ecdysozoa</taxon>
        <taxon>Arthropoda</taxon>
        <taxon>Hexapoda</taxon>
        <taxon>Insecta</taxon>
        <taxon>Pterygota</taxon>
        <taxon>Neoptera</taxon>
        <taxon>Endopterygota</taxon>
        <taxon>Hymenoptera</taxon>
        <taxon>Apocrita</taxon>
        <taxon>Aculeata</taxon>
        <taxon>Vespoidea</taxon>
        <taxon>Vespidae</taxon>
        <taxon>Eumeninae</taxon>
        <taxon>Odynerus</taxon>
    </lineage>
</organism>
<dbReference type="Gene3D" id="3.30.420.10">
    <property type="entry name" value="Ribonuclease H-like superfamily/Ribonuclease H"/>
    <property type="match status" value="1"/>
</dbReference>
<dbReference type="GO" id="GO:0008408">
    <property type="term" value="F:3'-5' exonuclease activity"/>
    <property type="evidence" value="ECO:0007669"/>
    <property type="project" value="InterPro"/>
</dbReference>
<reference evidence="6" key="1">
    <citation type="submission" date="2021-08" db="EMBL/GenBank/DDBJ databases">
        <authorList>
            <person name="Misof B."/>
            <person name="Oliver O."/>
            <person name="Podsiadlowski L."/>
            <person name="Donath A."/>
            <person name="Peters R."/>
            <person name="Mayer C."/>
            <person name="Rust J."/>
            <person name="Gunkel S."/>
            <person name="Lesny P."/>
            <person name="Martin S."/>
            <person name="Oeyen J.P."/>
            <person name="Petersen M."/>
            <person name="Panagiotis P."/>
            <person name="Wilbrandt J."/>
            <person name="Tanja T."/>
        </authorList>
    </citation>
    <scope>NUCLEOTIDE SEQUENCE</scope>
    <source>
        <strain evidence="6">GBR_01_08_01A</strain>
        <tissue evidence="6">Thorax + abdomen</tissue>
    </source>
</reference>
<gene>
    <name evidence="6" type="ORF">KPH14_002451</name>
</gene>
<dbReference type="GO" id="GO:0003676">
    <property type="term" value="F:nucleic acid binding"/>
    <property type="evidence" value="ECO:0007669"/>
    <property type="project" value="InterPro"/>
</dbReference>
<dbReference type="InterPro" id="IPR052408">
    <property type="entry name" value="Exonuclease_MUT-7-like"/>
</dbReference>
<comment type="caution">
    <text evidence="6">The sequence shown here is derived from an EMBL/GenBank/DDBJ whole genome shotgun (WGS) entry which is preliminary data.</text>
</comment>
<dbReference type="InterPro" id="IPR012337">
    <property type="entry name" value="RNaseH-like_sf"/>
</dbReference>
<feature type="domain" description="Mut7-C RNAse" evidence="5">
    <location>
        <begin position="878"/>
        <end position="911"/>
    </location>
</feature>
<evidence type="ECO:0008006" key="8">
    <source>
        <dbReference type="Google" id="ProtNLM"/>
    </source>
</evidence>
<name>A0AAD9RFK9_9HYME</name>
<reference evidence="6" key="2">
    <citation type="journal article" date="2023" name="Commun. Biol.">
        <title>Intrasexual cuticular hydrocarbon dimorphism in a wasp sheds light on hydrocarbon biosynthesis genes in Hymenoptera.</title>
        <authorList>
            <person name="Moris V.C."/>
            <person name="Podsiadlowski L."/>
            <person name="Martin S."/>
            <person name="Oeyen J.P."/>
            <person name="Donath A."/>
            <person name="Petersen M."/>
            <person name="Wilbrandt J."/>
            <person name="Misof B."/>
            <person name="Liedtke D."/>
            <person name="Thamm M."/>
            <person name="Scheiner R."/>
            <person name="Schmitt T."/>
            <person name="Niehuis O."/>
        </authorList>
    </citation>
    <scope>NUCLEOTIDE SEQUENCE</scope>
    <source>
        <strain evidence="6">GBR_01_08_01A</strain>
    </source>
</reference>
<dbReference type="InterPro" id="IPR037432">
    <property type="entry name" value="Mut-7_DEDDy_dom"/>
</dbReference>
<keyword evidence="7" id="KW-1185">Reference proteome</keyword>
<dbReference type="InterPro" id="IPR002782">
    <property type="entry name" value="Mut7-C_RNAse_dom"/>
</dbReference>
<dbReference type="InterPro" id="IPR036397">
    <property type="entry name" value="RNaseH_sf"/>
</dbReference>
<dbReference type="Proteomes" id="UP001258017">
    <property type="component" value="Unassembled WGS sequence"/>
</dbReference>
<feature type="domain" description="3'-5' exonuclease" evidence="4">
    <location>
        <begin position="412"/>
        <end position="588"/>
    </location>
</feature>
<keyword evidence="1" id="KW-0540">Nuclease</keyword>
<evidence type="ECO:0000256" key="2">
    <source>
        <dbReference type="ARBA" id="ARBA00022801"/>
    </source>
</evidence>
<accession>A0AAD9RFK9</accession>
<dbReference type="Pfam" id="PF01612">
    <property type="entry name" value="DNA_pol_A_exo1"/>
    <property type="match status" value="1"/>
</dbReference>
<dbReference type="EMBL" id="JAIFRP010000153">
    <property type="protein sequence ID" value="KAK2578834.1"/>
    <property type="molecule type" value="Genomic_DNA"/>
</dbReference>
<evidence type="ECO:0000256" key="3">
    <source>
        <dbReference type="ARBA" id="ARBA00022839"/>
    </source>
</evidence>
<evidence type="ECO:0000256" key="1">
    <source>
        <dbReference type="ARBA" id="ARBA00022722"/>
    </source>
</evidence>
<dbReference type="PANTHER" id="PTHR47765">
    <property type="entry name" value="3'-5' EXONUCLEASE DOMAIN-CONTAINING PROTEIN"/>
    <property type="match status" value="1"/>
</dbReference>
<dbReference type="SUPFAM" id="SSF53098">
    <property type="entry name" value="Ribonuclease H-like"/>
    <property type="match status" value="1"/>
</dbReference>
<keyword evidence="3" id="KW-0269">Exonuclease</keyword>
<keyword evidence="2" id="KW-0378">Hydrolase</keyword>
<evidence type="ECO:0000313" key="7">
    <source>
        <dbReference type="Proteomes" id="UP001258017"/>
    </source>
</evidence>
<evidence type="ECO:0000259" key="4">
    <source>
        <dbReference type="Pfam" id="PF01612"/>
    </source>
</evidence>
<evidence type="ECO:0000313" key="6">
    <source>
        <dbReference type="EMBL" id="KAK2578834.1"/>
    </source>
</evidence>
<protein>
    <recommendedName>
        <fullName evidence="8">Exonuclease mut-7 homolog</fullName>
    </recommendedName>
</protein>
<dbReference type="Pfam" id="PF01927">
    <property type="entry name" value="Mut7-C"/>
    <property type="match status" value="2"/>
</dbReference>
<dbReference type="InterPro" id="IPR002562">
    <property type="entry name" value="3'-5'_exonuclease_dom"/>
</dbReference>
<dbReference type="CDD" id="cd06146">
    <property type="entry name" value="mut-7_like_exo"/>
    <property type="match status" value="1"/>
</dbReference>
<feature type="domain" description="Mut7-C RNAse" evidence="5">
    <location>
        <begin position="689"/>
        <end position="814"/>
    </location>
</feature>
<proteinExistence type="predicted"/>